<dbReference type="GO" id="GO:0016887">
    <property type="term" value="F:ATP hydrolysis activity"/>
    <property type="evidence" value="ECO:0007669"/>
    <property type="project" value="InterPro"/>
</dbReference>
<dbReference type="InterPro" id="IPR003593">
    <property type="entry name" value="AAA+_ATPase"/>
</dbReference>
<dbReference type="PANTHER" id="PTHR24220">
    <property type="entry name" value="IMPORT ATP-BINDING PROTEIN"/>
    <property type="match status" value="1"/>
</dbReference>
<dbReference type="Gene3D" id="3.40.50.300">
    <property type="entry name" value="P-loop containing nucleotide triphosphate hydrolases"/>
    <property type="match status" value="1"/>
</dbReference>
<reference evidence="5" key="2">
    <citation type="submission" date="2020-09" db="EMBL/GenBank/DDBJ databases">
        <authorList>
            <person name="Sun Q."/>
            <person name="Kim S."/>
        </authorList>
    </citation>
    <scope>NUCLEOTIDE SEQUENCE</scope>
    <source>
        <strain evidence="5">KCTC 22164</strain>
    </source>
</reference>
<proteinExistence type="predicted"/>
<feature type="domain" description="ABC transporter" evidence="4">
    <location>
        <begin position="2"/>
        <end position="223"/>
    </location>
</feature>
<dbReference type="SMART" id="SM00382">
    <property type="entry name" value="AAA"/>
    <property type="match status" value="1"/>
</dbReference>
<evidence type="ECO:0000259" key="4">
    <source>
        <dbReference type="PROSITE" id="PS50893"/>
    </source>
</evidence>
<dbReference type="CDD" id="cd03255">
    <property type="entry name" value="ABC_MJ0796_LolCDE_FtsE"/>
    <property type="match status" value="1"/>
</dbReference>
<dbReference type="AlphaFoldDB" id="A0A918JMA4"/>
<organism evidence="5 6">
    <name type="scientific">Alteromonas halophila</name>
    <dbReference type="NCBI Taxonomy" id="516698"/>
    <lineage>
        <taxon>Bacteria</taxon>
        <taxon>Pseudomonadati</taxon>
        <taxon>Pseudomonadota</taxon>
        <taxon>Gammaproteobacteria</taxon>
        <taxon>Alteromonadales</taxon>
        <taxon>Alteromonadaceae</taxon>
        <taxon>Alteromonas/Salinimonas group</taxon>
        <taxon>Alteromonas</taxon>
    </lineage>
</organism>
<keyword evidence="2" id="KW-0547">Nucleotide-binding</keyword>
<dbReference type="InterPro" id="IPR017911">
    <property type="entry name" value="MacB-like_ATP-bd"/>
</dbReference>
<dbReference type="PROSITE" id="PS50893">
    <property type="entry name" value="ABC_TRANSPORTER_2"/>
    <property type="match status" value="1"/>
</dbReference>
<protein>
    <submittedName>
        <fullName evidence="5">ABC transporter ATP-binding protein</fullName>
    </submittedName>
</protein>
<evidence type="ECO:0000313" key="6">
    <source>
        <dbReference type="Proteomes" id="UP000631300"/>
    </source>
</evidence>
<evidence type="ECO:0000256" key="2">
    <source>
        <dbReference type="ARBA" id="ARBA00022741"/>
    </source>
</evidence>
<dbReference type="GO" id="GO:0005886">
    <property type="term" value="C:plasma membrane"/>
    <property type="evidence" value="ECO:0007669"/>
    <property type="project" value="TreeGrafter"/>
</dbReference>
<dbReference type="Pfam" id="PF00005">
    <property type="entry name" value="ABC_tran"/>
    <property type="match status" value="1"/>
</dbReference>
<dbReference type="EMBL" id="BMXP01000004">
    <property type="protein sequence ID" value="GGW86780.1"/>
    <property type="molecule type" value="Genomic_DNA"/>
</dbReference>
<evidence type="ECO:0000313" key="5">
    <source>
        <dbReference type="EMBL" id="GGW86780.1"/>
    </source>
</evidence>
<dbReference type="Proteomes" id="UP000631300">
    <property type="component" value="Unassembled WGS sequence"/>
</dbReference>
<comment type="caution">
    <text evidence="5">The sequence shown here is derived from an EMBL/GenBank/DDBJ whole genome shotgun (WGS) entry which is preliminary data.</text>
</comment>
<accession>A0A918JMA4</accession>
<dbReference type="GO" id="GO:0005524">
    <property type="term" value="F:ATP binding"/>
    <property type="evidence" value="ECO:0007669"/>
    <property type="project" value="UniProtKB-KW"/>
</dbReference>
<keyword evidence="1" id="KW-0813">Transport</keyword>
<dbReference type="RefSeq" id="WP_189406160.1">
    <property type="nucleotide sequence ID" value="NZ_BMXP01000004.1"/>
</dbReference>
<keyword evidence="6" id="KW-1185">Reference proteome</keyword>
<evidence type="ECO:0000256" key="1">
    <source>
        <dbReference type="ARBA" id="ARBA00022448"/>
    </source>
</evidence>
<dbReference type="InterPro" id="IPR015854">
    <property type="entry name" value="ABC_transpr_LolD-like"/>
</dbReference>
<name>A0A918JMA4_9ALTE</name>
<dbReference type="GO" id="GO:0022857">
    <property type="term" value="F:transmembrane transporter activity"/>
    <property type="evidence" value="ECO:0007669"/>
    <property type="project" value="TreeGrafter"/>
</dbReference>
<dbReference type="PROSITE" id="PS00211">
    <property type="entry name" value="ABC_TRANSPORTER_1"/>
    <property type="match status" value="1"/>
</dbReference>
<gene>
    <name evidence="5" type="ORF">GCM10007391_20630</name>
</gene>
<dbReference type="SUPFAM" id="SSF52540">
    <property type="entry name" value="P-loop containing nucleoside triphosphate hydrolases"/>
    <property type="match status" value="1"/>
</dbReference>
<dbReference type="InterPro" id="IPR003439">
    <property type="entry name" value="ABC_transporter-like_ATP-bd"/>
</dbReference>
<sequence length="224" mass="24007">MLKIAHLSKHFPGTAAPQLDGLSLTVPAGQSVSIQGASGCGKSTLLSLIAGFELPDSGDITFNDTSLIFTHTRDADAFRRQQLGVVFQSFNLLDCLSVWDNIAFPARLKGNPDDTYQRDIMHQLDIAHLETAMIGSLSGGEQQRVAIARALAHRPALLLADEPTGNLDEATSERVTTALIDTCRHTGTTLMLVTHASEVADCTDVSYRLHNGQLQSNQSAVPAS</sequence>
<dbReference type="InterPro" id="IPR017871">
    <property type="entry name" value="ABC_transporter-like_CS"/>
</dbReference>
<keyword evidence="3 5" id="KW-0067">ATP-binding</keyword>
<dbReference type="PANTHER" id="PTHR24220:SF659">
    <property type="entry name" value="TRANSPORTER, PUTATIVE-RELATED"/>
    <property type="match status" value="1"/>
</dbReference>
<reference evidence="5" key="1">
    <citation type="journal article" date="2014" name="Int. J. Syst. Evol. Microbiol.">
        <title>Complete genome sequence of Corynebacterium casei LMG S-19264T (=DSM 44701T), isolated from a smear-ripened cheese.</title>
        <authorList>
            <consortium name="US DOE Joint Genome Institute (JGI-PGF)"/>
            <person name="Walter F."/>
            <person name="Albersmeier A."/>
            <person name="Kalinowski J."/>
            <person name="Ruckert C."/>
        </authorList>
    </citation>
    <scope>NUCLEOTIDE SEQUENCE</scope>
    <source>
        <strain evidence="5">KCTC 22164</strain>
    </source>
</reference>
<evidence type="ECO:0000256" key="3">
    <source>
        <dbReference type="ARBA" id="ARBA00022840"/>
    </source>
</evidence>
<dbReference type="InterPro" id="IPR027417">
    <property type="entry name" value="P-loop_NTPase"/>
</dbReference>